<keyword evidence="2" id="KW-1185">Reference proteome</keyword>
<proteinExistence type="predicted"/>
<organism evidence="1 2">
    <name type="scientific">Phytophthora fragariaefolia</name>
    <dbReference type="NCBI Taxonomy" id="1490495"/>
    <lineage>
        <taxon>Eukaryota</taxon>
        <taxon>Sar</taxon>
        <taxon>Stramenopiles</taxon>
        <taxon>Oomycota</taxon>
        <taxon>Peronosporomycetes</taxon>
        <taxon>Peronosporales</taxon>
        <taxon>Peronosporaceae</taxon>
        <taxon>Phytophthora</taxon>
    </lineage>
</organism>
<dbReference type="EMBL" id="BSXT01001685">
    <property type="protein sequence ID" value="GMF44496.1"/>
    <property type="molecule type" value="Genomic_DNA"/>
</dbReference>
<evidence type="ECO:0000313" key="2">
    <source>
        <dbReference type="Proteomes" id="UP001165121"/>
    </source>
</evidence>
<evidence type="ECO:0000313" key="1">
    <source>
        <dbReference type="EMBL" id="GMF44496.1"/>
    </source>
</evidence>
<gene>
    <name evidence="1" type="ORF">Pfra01_001552100</name>
</gene>
<reference evidence="1" key="1">
    <citation type="submission" date="2023-04" db="EMBL/GenBank/DDBJ databases">
        <title>Phytophthora fragariaefolia NBRC 109709.</title>
        <authorList>
            <person name="Ichikawa N."/>
            <person name="Sato H."/>
            <person name="Tonouchi N."/>
        </authorList>
    </citation>
    <scope>NUCLEOTIDE SEQUENCE</scope>
    <source>
        <strain evidence="1">NBRC 109709</strain>
    </source>
</reference>
<comment type="caution">
    <text evidence="1">The sequence shown here is derived from an EMBL/GenBank/DDBJ whole genome shotgun (WGS) entry which is preliminary data.</text>
</comment>
<name>A0A9W6XRW8_9STRA</name>
<dbReference type="AlphaFoldDB" id="A0A9W6XRW8"/>
<sequence>MYLTKMSWTSYDGKEQCLGEPWFYITPNSSRFPISRKKSDVKLAKIFGRCHAARQHVAVAGSPANEKAINELIFLFAFHCACDWPRLMTIGLGTKKIETLLKRYYFQTLDPTFGRAKPVLQSWSFISGDL</sequence>
<dbReference type="Proteomes" id="UP001165121">
    <property type="component" value="Unassembled WGS sequence"/>
</dbReference>
<accession>A0A9W6XRW8</accession>
<protein>
    <submittedName>
        <fullName evidence="1">Unnamed protein product</fullName>
    </submittedName>
</protein>